<dbReference type="EMBL" id="FZOW01000011">
    <property type="protein sequence ID" value="SNT21712.1"/>
    <property type="molecule type" value="Genomic_DNA"/>
</dbReference>
<dbReference type="PROSITE" id="PS50937">
    <property type="entry name" value="HTH_MERR_2"/>
    <property type="match status" value="1"/>
</dbReference>
<evidence type="ECO:0000313" key="3">
    <source>
        <dbReference type="EMBL" id="SNT21712.1"/>
    </source>
</evidence>
<dbReference type="GO" id="GO:0003677">
    <property type="term" value="F:DNA binding"/>
    <property type="evidence" value="ECO:0007669"/>
    <property type="project" value="UniProtKB-KW"/>
</dbReference>
<dbReference type="AlphaFoldDB" id="A0A239KVB8"/>
<keyword evidence="1 3" id="KW-0238">DNA-binding</keyword>
<organism evidence="3 4">
    <name type="scientific">Rhodococcoides kyotonense</name>
    <dbReference type="NCBI Taxonomy" id="398843"/>
    <lineage>
        <taxon>Bacteria</taxon>
        <taxon>Bacillati</taxon>
        <taxon>Actinomycetota</taxon>
        <taxon>Actinomycetes</taxon>
        <taxon>Mycobacteriales</taxon>
        <taxon>Nocardiaceae</taxon>
        <taxon>Rhodococcoides</taxon>
    </lineage>
</organism>
<evidence type="ECO:0000259" key="2">
    <source>
        <dbReference type="PROSITE" id="PS50937"/>
    </source>
</evidence>
<dbReference type="CDD" id="cd00592">
    <property type="entry name" value="HTH_MerR-like"/>
    <property type="match status" value="1"/>
</dbReference>
<dbReference type="SMART" id="SM00422">
    <property type="entry name" value="HTH_MERR"/>
    <property type="match status" value="1"/>
</dbReference>
<dbReference type="InterPro" id="IPR009061">
    <property type="entry name" value="DNA-bd_dom_put_sf"/>
</dbReference>
<dbReference type="InterPro" id="IPR047057">
    <property type="entry name" value="MerR_fam"/>
</dbReference>
<dbReference type="OrthoDB" id="4569196at2"/>
<keyword evidence="4" id="KW-1185">Reference proteome</keyword>
<protein>
    <submittedName>
        <fullName evidence="3">DNA-binding transcriptional regulator, MerR family</fullName>
    </submittedName>
</protein>
<evidence type="ECO:0000256" key="1">
    <source>
        <dbReference type="ARBA" id="ARBA00023125"/>
    </source>
</evidence>
<reference evidence="4" key="1">
    <citation type="submission" date="2017-06" db="EMBL/GenBank/DDBJ databases">
        <authorList>
            <person name="Varghese N."/>
            <person name="Submissions S."/>
        </authorList>
    </citation>
    <scope>NUCLEOTIDE SEQUENCE [LARGE SCALE GENOMIC DNA]</scope>
    <source>
        <strain evidence="4">JCM 23211</strain>
    </source>
</reference>
<evidence type="ECO:0000313" key="4">
    <source>
        <dbReference type="Proteomes" id="UP000198327"/>
    </source>
</evidence>
<dbReference type="PRINTS" id="PR00040">
    <property type="entry name" value="HTHMERR"/>
</dbReference>
<dbReference type="PANTHER" id="PTHR30204:SF93">
    <property type="entry name" value="HTH MERR-TYPE DOMAIN-CONTAINING PROTEIN"/>
    <property type="match status" value="1"/>
</dbReference>
<dbReference type="GO" id="GO:0003700">
    <property type="term" value="F:DNA-binding transcription factor activity"/>
    <property type="evidence" value="ECO:0007669"/>
    <property type="project" value="InterPro"/>
</dbReference>
<dbReference type="Gene3D" id="1.10.1660.10">
    <property type="match status" value="1"/>
</dbReference>
<dbReference type="InterPro" id="IPR000551">
    <property type="entry name" value="MerR-type_HTH_dom"/>
</dbReference>
<dbReference type="SUPFAM" id="SSF46955">
    <property type="entry name" value="Putative DNA-binding domain"/>
    <property type="match status" value="1"/>
</dbReference>
<name>A0A239KVB8_9NOCA</name>
<gene>
    <name evidence="3" type="ORF">SAMN05421642_111103</name>
</gene>
<dbReference type="Pfam" id="PF13411">
    <property type="entry name" value="MerR_1"/>
    <property type="match status" value="1"/>
</dbReference>
<dbReference type="RefSeq" id="WP_089248961.1">
    <property type="nucleotide sequence ID" value="NZ_FZOW01000011.1"/>
</dbReference>
<dbReference type="PANTHER" id="PTHR30204">
    <property type="entry name" value="REDOX-CYCLING DRUG-SENSING TRANSCRIPTIONAL ACTIVATOR SOXR"/>
    <property type="match status" value="1"/>
</dbReference>
<feature type="domain" description="HTH merR-type" evidence="2">
    <location>
        <begin position="1"/>
        <end position="69"/>
    </location>
</feature>
<sequence>MRIGVLAQAAGTTPRAVRHYHRLGLLPEPTRTSSGYRDYSMSDLVRLMRIRRLASSGVPLGAVAAMTTDADGERREGDVIDDLTELVAGIEREQEVLETRKTRLLDLLADARDGRPLSALPRQLADKLADLIDSSDDVTRVELERERDHLEVLALSGGLSDDLAIAMTEAVREPDSVASYLAVLARWSSLHGTDPEHASDEIDSIARDLAELMVDVHALGAHTDPIRLDIDDVVPDPAQRAALVRTVELMTEGDSP</sequence>
<proteinExistence type="predicted"/>
<accession>A0A239KVB8</accession>
<dbReference type="Proteomes" id="UP000198327">
    <property type="component" value="Unassembled WGS sequence"/>
</dbReference>